<dbReference type="AlphaFoldDB" id="X1UTI9"/>
<sequence length="62" mass="7048">ALEGGLVYSVDDAELTQLWEDMERYAVEGNDAKFDESYALYYLRLAELLEEGIKAIEAQLSE</sequence>
<feature type="non-terminal residue" evidence="1">
    <location>
        <position position="1"/>
    </location>
</feature>
<proteinExistence type="predicted"/>
<gene>
    <name evidence="1" type="ORF">S12H4_50561</name>
</gene>
<accession>X1UTI9</accession>
<protein>
    <submittedName>
        <fullName evidence="1">Uncharacterized protein</fullName>
    </submittedName>
</protein>
<evidence type="ECO:0000313" key="1">
    <source>
        <dbReference type="EMBL" id="GAJ06932.1"/>
    </source>
</evidence>
<organism evidence="1">
    <name type="scientific">marine sediment metagenome</name>
    <dbReference type="NCBI Taxonomy" id="412755"/>
    <lineage>
        <taxon>unclassified sequences</taxon>
        <taxon>metagenomes</taxon>
        <taxon>ecological metagenomes</taxon>
    </lineage>
</organism>
<name>X1UTI9_9ZZZZ</name>
<reference evidence="1" key="1">
    <citation type="journal article" date="2014" name="Front. Microbiol.">
        <title>High frequency of phylogenetically diverse reductive dehalogenase-homologous genes in deep subseafloor sedimentary metagenomes.</title>
        <authorList>
            <person name="Kawai M."/>
            <person name="Futagami T."/>
            <person name="Toyoda A."/>
            <person name="Takaki Y."/>
            <person name="Nishi S."/>
            <person name="Hori S."/>
            <person name="Arai W."/>
            <person name="Tsubouchi T."/>
            <person name="Morono Y."/>
            <person name="Uchiyama I."/>
            <person name="Ito T."/>
            <person name="Fujiyama A."/>
            <person name="Inagaki F."/>
            <person name="Takami H."/>
        </authorList>
    </citation>
    <scope>NUCLEOTIDE SEQUENCE</scope>
    <source>
        <strain evidence="1">Expedition CK06-06</strain>
    </source>
</reference>
<dbReference type="EMBL" id="BARW01031854">
    <property type="protein sequence ID" value="GAJ06932.1"/>
    <property type="molecule type" value="Genomic_DNA"/>
</dbReference>
<comment type="caution">
    <text evidence="1">The sequence shown here is derived from an EMBL/GenBank/DDBJ whole genome shotgun (WGS) entry which is preliminary data.</text>
</comment>